<evidence type="ECO:0000313" key="3">
    <source>
        <dbReference type="EMBL" id="WBL76897.1"/>
    </source>
</evidence>
<reference evidence="3" key="1">
    <citation type="submission" date="2021-12" db="EMBL/GenBank/DDBJ databases">
        <title>Bradyrhizobium xenonodulans sp. nov.</title>
        <authorList>
            <person name="Claassens R."/>
            <person name="Venter S.N."/>
            <person name="Beukes C.W."/>
            <person name="Stepkowski T."/>
            <person name="Steenkamp E.T."/>
        </authorList>
    </citation>
    <scope>NUCLEOTIDE SEQUENCE</scope>
    <source>
        <strain evidence="3">14AB</strain>
    </source>
</reference>
<proteinExistence type="predicted"/>
<evidence type="ECO:0000256" key="1">
    <source>
        <dbReference type="SAM" id="SignalP"/>
    </source>
</evidence>
<feature type="domain" description="FecR protein" evidence="2">
    <location>
        <begin position="85"/>
        <end position="177"/>
    </location>
</feature>
<name>A0ABY7MEU3_9BRAD</name>
<feature type="chain" id="PRO_5046015643" evidence="1">
    <location>
        <begin position="28"/>
        <end position="216"/>
    </location>
</feature>
<dbReference type="Pfam" id="PF04773">
    <property type="entry name" value="FecR"/>
    <property type="match status" value="1"/>
</dbReference>
<gene>
    <name evidence="3" type="ORF">I3J27_28305</name>
</gene>
<organism evidence="3 4">
    <name type="scientific">Bradyrhizobium xenonodulans</name>
    <dbReference type="NCBI Taxonomy" id="2736875"/>
    <lineage>
        <taxon>Bacteria</taxon>
        <taxon>Pseudomonadati</taxon>
        <taxon>Pseudomonadota</taxon>
        <taxon>Alphaproteobacteria</taxon>
        <taxon>Hyphomicrobiales</taxon>
        <taxon>Nitrobacteraceae</taxon>
        <taxon>Bradyrhizobium</taxon>
    </lineage>
</organism>
<dbReference type="PANTHER" id="PTHR38731">
    <property type="entry name" value="LIPL45-RELATED LIPOPROTEIN-RELATED"/>
    <property type="match status" value="1"/>
</dbReference>
<keyword evidence="1" id="KW-0732">Signal</keyword>
<dbReference type="PANTHER" id="PTHR38731:SF3">
    <property type="entry name" value="BLL6125 PROTEIN"/>
    <property type="match status" value="1"/>
</dbReference>
<keyword evidence="4" id="KW-1185">Reference proteome</keyword>
<feature type="signal peptide" evidence="1">
    <location>
        <begin position="1"/>
        <end position="27"/>
    </location>
</feature>
<protein>
    <submittedName>
        <fullName evidence="3">FecR family protein</fullName>
    </submittedName>
</protein>
<dbReference type="EMBL" id="CP089391">
    <property type="protein sequence ID" value="WBL76897.1"/>
    <property type="molecule type" value="Genomic_DNA"/>
</dbReference>
<evidence type="ECO:0000313" key="4">
    <source>
        <dbReference type="Proteomes" id="UP001179614"/>
    </source>
</evidence>
<dbReference type="InterPro" id="IPR006860">
    <property type="entry name" value="FecR"/>
</dbReference>
<dbReference type="Proteomes" id="UP001179614">
    <property type="component" value="Chromosome"/>
</dbReference>
<evidence type="ECO:0000259" key="2">
    <source>
        <dbReference type="Pfam" id="PF04773"/>
    </source>
</evidence>
<sequence length="216" mass="22572">MCRHTIAALVTGFVWAFANVLAVPAQAQVDPAKPGVQDVAPKPIGKVITATGEVTIEHVGAVVVQANFPRRAAQAKVGDVVYLGDVVRTGTDSRVGINFSDGSSFNLLSNARMILDEYVYEPAGKSNATFFNLTKGAATFVAGKVAETGDMKVDTPVATMGIRGTTPHIEISDDGAVRFSTLIEEGKSKLLAKRATAAKPEGGRGGTPKLNICRGC</sequence>
<accession>A0ABY7MEU3</accession>